<accession>A0ABQ8PD77</accession>
<evidence type="ECO:0000313" key="2">
    <source>
        <dbReference type="Proteomes" id="UP001151295"/>
    </source>
</evidence>
<keyword evidence="2" id="KW-1185">Reference proteome</keyword>
<gene>
    <name evidence="1" type="ORF">EDC05_006558</name>
</gene>
<organism evidence="1 2">
    <name type="scientific">Coemansia umbellata</name>
    <dbReference type="NCBI Taxonomy" id="1424467"/>
    <lineage>
        <taxon>Eukaryota</taxon>
        <taxon>Fungi</taxon>
        <taxon>Fungi incertae sedis</taxon>
        <taxon>Zoopagomycota</taxon>
        <taxon>Kickxellomycotina</taxon>
        <taxon>Kickxellomycetes</taxon>
        <taxon>Kickxellales</taxon>
        <taxon>Kickxellaceae</taxon>
        <taxon>Coemansia</taxon>
    </lineage>
</organism>
<reference evidence="1" key="1">
    <citation type="submission" date="2022-07" db="EMBL/GenBank/DDBJ databases">
        <title>Phylogenomic reconstructions and comparative analyses of Kickxellomycotina fungi.</title>
        <authorList>
            <person name="Reynolds N.K."/>
            <person name="Stajich J.E."/>
            <person name="Barry K."/>
            <person name="Grigoriev I.V."/>
            <person name="Crous P."/>
            <person name="Smith M.E."/>
        </authorList>
    </citation>
    <scope>NUCLEOTIDE SEQUENCE</scope>
    <source>
        <strain evidence="1">BCRC 34882</strain>
    </source>
</reference>
<comment type="caution">
    <text evidence="1">The sequence shown here is derived from an EMBL/GenBank/DDBJ whole genome shotgun (WGS) entry which is preliminary data.</text>
</comment>
<feature type="non-terminal residue" evidence="1">
    <location>
        <position position="1"/>
    </location>
</feature>
<evidence type="ECO:0000313" key="1">
    <source>
        <dbReference type="EMBL" id="KAJ1985255.1"/>
    </source>
</evidence>
<dbReference type="EMBL" id="JANBQD010000307">
    <property type="protein sequence ID" value="KAJ1985255.1"/>
    <property type="molecule type" value="Genomic_DNA"/>
</dbReference>
<proteinExistence type="predicted"/>
<name>A0ABQ8PD77_9FUNG</name>
<protein>
    <submittedName>
        <fullName evidence="1">Uncharacterized protein</fullName>
    </submittedName>
</protein>
<dbReference type="Proteomes" id="UP001151295">
    <property type="component" value="Unassembled WGS sequence"/>
</dbReference>
<sequence length="61" mass="6985">AINPDDPMLHFNSQLSPCFQRLLDNIESSDLSNGRHQENDQDMHDREEAEANMMIQLTLGT</sequence>